<feature type="domain" description="J" evidence="2">
    <location>
        <begin position="3"/>
        <end position="68"/>
    </location>
</feature>
<evidence type="ECO:0000313" key="3">
    <source>
        <dbReference type="EMBL" id="MBB3018813.1"/>
    </source>
</evidence>
<dbReference type="GO" id="GO:0005737">
    <property type="term" value="C:cytoplasm"/>
    <property type="evidence" value="ECO:0007669"/>
    <property type="project" value="TreeGrafter"/>
</dbReference>
<dbReference type="SMART" id="SM00271">
    <property type="entry name" value="DnaJ"/>
    <property type="match status" value="1"/>
</dbReference>
<dbReference type="InterPro" id="IPR001623">
    <property type="entry name" value="DnaJ_domain"/>
</dbReference>
<dbReference type="FunFam" id="2.60.260.20:FF:000013">
    <property type="entry name" value="DnaJ subfamily B member 11"/>
    <property type="match status" value="1"/>
</dbReference>
<keyword evidence="4" id="KW-1185">Reference proteome</keyword>
<proteinExistence type="predicted"/>
<dbReference type="Proteomes" id="UP000532010">
    <property type="component" value="Unassembled WGS sequence"/>
</dbReference>
<dbReference type="AlphaFoldDB" id="A0A7W4VKE1"/>
<keyword evidence="1" id="KW-0143">Chaperone</keyword>
<name>A0A7W4VKE1_9HYPH</name>
<organism evidence="3 4">
    <name type="scientific">Microvirga lupini</name>
    <dbReference type="NCBI Taxonomy" id="420324"/>
    <lineage>
        <taxon>Bacteria</taxon>
        <taxon>Pseudomonadati</taxon>
        <taxon>Pseudomonadota</taxon>
        <taxon>Alphaproteobacteria</taxon>
        <taxon>Hyphomicrobiales</taxon>
        <taxon>Methylobacteriaceae</taxon>
        <taxon>Microvirga</taxon>
    </lineage>
</organism>
<dbReference type="PROSITE" id="PS50076">
    <property type="entry name" value="DNAJ_2"/>
    <property type="match status" value="1"/>
</dbReference>
<dbReference type="SUPFAM" id="SSF49493">
    <property type="entry name" value="HSP40/DnaJ peptide-binding domain"/>
    <property type="match status" value="2"/>
</dbReference>
<dbReference type="PANTHER" id="PTHR43096:SF52">
    <property type="entry name" value="DNAJ HOMOLOG 1, MITOCHONDRIAL-RELATED"/>
    <property type="match status" value="1"/>
</dbReference>
<dbReference type="CDD" id="cd06257">
    <property type="entry name" value="DnaJ"/>
    <property type="match status" value="1"/>
</dbReference>
<dbReference type="Pfam" id="PF00226">
    <property type="entry name" value="DnaJ"/>
    <property type="match status" value="1"/>
</dbReference>
<evidence type="ECO:0000259" key="2">
    <source>
        <dbReference type="PROSITE" id="PS50076"/>
    </source>
</evidence>
<dbReference type="RefSeq" id="WP_183449368.1">
    <property type="nucleotide sequence ID" value="NZ_JACHWB010000002.1"/>
</dbReference>
<protein>
    <submittedName>
        <fullName evidence="3">DnaJ-class molecular chaperone</fullName>
    </submittedName>
</protein>
<dbReference type="GO" id="GO:0051082">
    <property type="term" value="F:unfolded protein binding"/>
    <property type="evidence" value="ECO:0007669"/>
    <property type="project" value="InterPro"/>
</dbReference>
<sequence length="315" mass="33924">MRNPYDVLGVSRSASEADIKKAFRKLAKTYHPDSNKDDPKAKDKFAEANSAYEILGDATKRAQFDRGEIDAEGKPRFQGFEGFGGGGRGGAGAEGFSGFGGGNPFGGRRSRSGFGADPGEDFFSQIFENAFRQGGEAPRQARGRPRQQKGEDVEATLTVTLEEIAAEAKKRVRLPTGRDVDVVIPKGVADGQVIRLRGLGQGAPGIDPGDALLTIAFAPHERFTVEGSDLRLRLPVEIEEAILGGAVRVPTLTGSVEMKIPPLTNSGRTFRLRGKGLPTKTGHGDLFVTTEIRLPEVVDEDLMDYARRRLSAKAK</sequence>
<dbReference type="Gene3D" id="1.10.287.110">
    <property type="entry name" value="DnaJ domain"/>
    <property type="match status" value="1"/>
</dbReference>
<dbReference type="GO" id="GO:0042026">
    <property type="term" value="P:protein refolding"/>
    <property type="evidence" value="ECO:0007669"/>
    <property type="project" value="TreeGrafter"/>
</dbReference>
<evidence type="ECO:0000313" key="4">
    <source>
        <dbReference type="Proteomes" id="UP000532010"/>
    </source>
</evidence>
<gene>
    <name evidence="3" type="ORF">FHR70_001867</name>
</gene>
<dbReference type="PRINTS" id="PR00625">
    <property type="entry name" value="JDOMAIN"/>
</dbReference>
<reference evidence="3 4" key="1">
    <citation type="submission" date="2020-08" db="EMBL/GenBank/DDBJ databases">
        <title>The Agave Microbiome: Exploring the role of microbial communities in plant adaptations to desert environments.</title>
        <authorList>
            <person name="Partida-Martinez L.P."/>
        </authorList>
    </citation>
    <scope>NUCLEOTIDE SEQUENCE [LARGE SCALE GENOMIC DNA]</scope>
    <source>
        <strain evidence="3 4">AT3.9</strain>
    </source>
</reference>
<dbReference type="InterPro" id="IPR036869">
    <property type="entry name" value="J_dom_sf"/>
</dbReference>
<dbReference type="Pfam" id="PF01556">
    <property type="entry name" value="DnaJ_C"/>
    <property type="match status" value="1"/>
</dbReference>
<accession>A0A7W4VKE1</accession>
<dbReference type="InterPro" id="IPR018253">
    <property type="entry name" value="DnaJ_domain_CS"/>
</dbReference>
<evidence type="ECO:0000256" key="1">
    <source>
        <dbReference type="ARBA" id="ARBA00023186"/>
    </source>
</evidence>
<dbReference type="Gene3D" id="2.60.260.20">
    <property type="entry name" value="Urease metallochaperone UreE, N-terminal domain"/>
    <property type="match status" value="2"/>
</dbReference>
<dbReference type="PANTHER" id="PTHR43096">
    <property type="entry name" value="DNAJ HOMOLOG 1, MITOCHONDRIAL-RELATED"/>
    <property type="match status" value="1"/>
</dbReference>
<comment type="caution">
    <text evidence="3">The sequence shown here is derived from an EMBL/GenBank/DDBJ whole genome shotgun (WGS) entry which is preliminary data.</text>
</comment>
<dbReference type="InterPro" id="IPR002939">
    <property type="entry name" value="DnaJ_C"/>
</dbReference>
<dbReference type="SUPFAM" id="SSF46565">
    <property type="entry name" value="Chaperone J-domain"/>
    <property type="match status" value="1"/>
</dbReference>
<dbReference type="InterPro" id="IPR008971">
    <property type="entry name" value="HSP40/DnaJ_pept-bd"/>
</dbReference>
<dbReference type="CDD" id="cd10747">
    <property type="entry name" value="DnaJ_C"/>
    <property type="match status" value="1"/>
</dbReference>
<dbReference type="EMBL" id="JACHWB010000002">
    <property type="protein sequence ID" value="MBB3018813.1"/>
    <property type="molecule type" value="Genomic_DNA"/>
</dbReference>
<dbReference type="PROSITE" id="PS00636">
    <property type="entry name" value="DNAJ_1"/>
    <property type="match status" value="1"/>
</dbReference>